<dbReference type="Gene3D" id="1.10.10.60">
    <property type="entry name" value="Homeodomain-like"/>
    <property type="match status" value="1"/>
</dbReference>
<keyword evidence="5 10" id="KW-0804">Transcription</keyword>
<proteinExistence type="inferred from homology"/>
<evidence type="ECO:0000256" key="5">
    <source>
        <dbReference type="ARBA" id="ARBA00023163"/>
    </source>
</evidence>
<feature type="compositionally biased region" description="Basic residues" evidence="12">
    <location>
        <begin position="24"/>
        <end position="39"/>
    </location>
</feature>
<evidence type="ECO:0000256" key="6">
    <source>
        <dbReference type="ARBA" id="ARBA00023242"/>
    </source>
</evidence>
<evidence type="ECO:0000256" key="9">
    <source>
        <dbReference type="RuleBase" id="RU000682"/>
    </source>
</evidence>
<dbReference type="PRINTS" id="PR00031">
    <property type="entry name" value="HTHREPRESSR"/>
</dbReference>
<name>A0AA88S2G7_9ASTE</name>
<feature type="domain" description="Homeobox" evidence="13">
    <location>
        <begin position="32"/>
        <end position="92"/>
    </location>
</feature>
<feature type="region of interest" description="Disordered" evidence="12">
    <location>
        <begin position="1"/>
        <end position="42"/>
    </location>
</feature>
<evidence type="ECO:0000256" key="7">
    <source>
        <dbReference type="ARBA" id="ARBA00025748"/>
    </source>
</evidence>
<feature type="DNA-binding region" description="Homeobox" evidence="8">
    <location>
        <begin position="34"/>
        <end position="93"/>
    </location>
</feature>
<evidence type="ECO:0000256" key="1">
    <source>
        <dbReference type="ARBA" id="ARBA00004123"/>
    </source>
</evidence>
<dbReference type="GO" id="GO:0005634">
    <property type="term" value="C:nucleus"/>
    <property type="evidence" value="ECO:0007669"/>
    <property type="project" value="UniProtKB-SubCell"/>
</dbReference>
<gene>
    <name evidence="14" type="ORF">RJ640_019145</name>
</gene>
<dbReference type="InterPro" id="IPR000047">
    <property type="entry name" value="HTH_motif"/>
</dbReference>
<feature type="region of interest" description="Disordered" evidence="12">
    <location>
        <begin position="175"/>
        <end position="204"/>
    </location>
</feature>
<evidence type="ECO:0000256" key="10">
    <source>
        <dbReference type="RuleBase" id="RU369038"/>
    </source>
</evidence>
<dbReference type="GO" id="GO:0000981">
    <property type="term" value="F:DNA-binding transcription factor activity, RNA polymerase II-specific"/>
    <property type="evidence" value="ECO:0007669"/>
    <property type="project" value="UniProtKB-UniRule"/>
</dbReference>
<dbReference type="PANTHER" id="PTHR24326">
    <property type="entry name" value="HOMEOBOX-LEUCINE ZIPPER PROTEIN"/>
    <property type="match status" value="1"/>
</dbReference>
<keyword evidence="2 10" id="KW-0805">Transcription regulation</keyword>
<evidence type="ECO:0000256" key="3">
    <source>
        <dbReference type="ARBA" id="ARBA00023125"/>
    </source>
</evidence>
<keyword evidence="4 8" id="KW-0371">Homeobox</keyword>
<dbReference type="InterPro" id="IPR001356">
    <property type="entry name" value="HD"/>
</dbReference>
<accession>A0AA88S2G7</accession>
<organism evidence="14 15">
    <name type="scientific">Escallonia rubra</name>
    <dbReference type="NCBI Taxonomy" id="112253"/>
    <lineage>
        <taxon>Eukaryota</taxon>
        <taxon>Viridiplantae</taxon>
        <taxon>Streptophyta</taxon>
        <taxon>Embryophyta</taxon>
        <taxon>Tracheophyta</taxon>
        <taxon>Spermatophyta</taxon>
        <taxon>Magnoliopsida</taxon>
        <taxon>eudicotyledons</taxon>
        <taxon>Gunneridae</taxon>
        <taxon>Pentapetalae</taxon>
        <taxon>asterids</taxon>
        <taxon>campanulids</taxon>
        <taxon>Escalloniales</taxon>
        <taxon>Escalloniaceae</taxon>
        <taxon>Escallonia</taxon>
    </lineage>
</organism>
<dbReference type="CDD" id="cd00086">
    <property type="entry name" value="homeodomain"/>
    <property type="match status" value="1"/>
</dbReference>
<dbReference type="SUPFAM" id="SSF46689">
    <property type="entry name" value="Homeodomain-like"/>
    <property type="match status" value="1"/>
</dbReference>
<comment type="similarity">
    <text evidence="7 10">Belongs to the HD-ZIP homeobox family. Class I subfamily.</text>
</comment>
<dbReference type="SMART" id="SM00389">
    <property type="entry name" value="HOX"/>
    <property type="match status" value="1"/>
</dbReference>
<dbReference type="EMBL" id="JAVXUO010001480">
    <property type="protein sequence ID" value="KAK2981925.1"/>
    <property type="molecule type" value="Genomic_DNA"/>
</dbReference>
<comment type="subcellular location">
    <subcellularLocation>
        <location evidence="1 8 9">Nucleus</location>
    </subcellularLocation>
</comment>
<protein>
    <recommendedName>
        <fullName evidence="10">Homeobox-leucine zipper protein</fullName>
    </recommendedName>
    <alternativeName>
        <fullName evidence="10">HD-ZIP protein</fullName>
    </alternativeName>
    <alternativeName>
        <fullName evidence="10">Homeodomain transcription factor</fullName>
    </alternativeName>
</protein>
<dbReference type="PROSITE" id="PS00027">
    <property type="entry name" value="HOMEOBOX_1"/>
    <property type="match status" value="1"/>
</dbReference>
<keyword evidence="3 8" id="KW-0238">DNA-binding</keyword>
<evidence type="ECO:0000313" key="14">
    <source>
        <dbReference type="EMBL" id="KAK2981925.1"/>
    </source>
</evidence>
<reference evidence="14" key="1">
    <citation type="submission" date="2022-12" db="EMBL/GenBank/DDBJ databases">
        <title>Draft genome assemblies for two species of Escallonia (Escalloniales).</title>
        <authorList>
            <person name="Chanderbali A."/>
            <person name="Dervinis C."/>
            <person name="Anghel I."/>
            <person name="Soltis D."/>
            <person name="Soltis P."/>
            <person name="Zapata F."/>
        </authorList>
    </citation>
    <scope>NUCLEOTIDE SEQUENCE</scope>
    <source>
        <strain evidence="14">UCBG92.1500</strain>
        <tissue evidence="14">Leaf</tissue>
    </source>
</reference>
<dbReference type="InterPro" id="IPR003106">
    <property type="entry name" value="Leu_zip_homeo"/>
</dbReference>
<evidence type="ECO:0000256" key="11">
    <source>
        <dbReference type="SAM" id="Coils"/>
    </source>
</evidence>
<dbReference type="PROSITE" id="PS50071">
    <property type="entry name" value="HOMEOBOX_2"/>
    <property type="match status" value="1"/>
</dbReference>
<evidence type="ECO:0000256" key="4">
    <source>
        <dbReference type="ARBA" id="ARBA00023155"/>
    </source>
</evidence>
<dbReference type="InterPro" id="IPR045224">
    <property type="entry name" value="HDZip_class_I_plant"/>
</dbReference>
<dbReference type="Pfam" id="PF00046">
    <property type="entry name" value="Homeodomain"/>
    <property type="match status" value="1"/>
</dbReference>
<evidence type="ECO:0000256" key="8">
    <source>
        <dbReference type="PROSITE-ProRule" id="PRU00108"/>
    </source>
</evidence>
<dbReference type="InterPro" id="IPR009057">
    <property type="entry name" value="Homeodomain-like_sf"/>
</dbReference>
<evidence type="ECO:0000256" key="12">
    <source>
        <dbReference type="SAM" id="MobiDB-lite"/>
    </source>
</evidence>
<comment type="function">
    <text evidence="10">Transcription factor.</text>
</comment>
<keyword evidence="6 8" id="KW-0539">Nucleus</keyword>
<dbReference type="GO" id="GO:0045893">
    <property type="term" value="P:positive regulation of DNA-templated transcription"/>
    <property type="evidence" value="ECO:0007669"/>
    <property type="project" value="TreeGrafter"/>
</dbReference>
<evidence type="ECO:0000313" key="15">
    <source>
        <dbReference type="Proteomes" id="UP001187471"/>
    </source>
</evidence>
<dbReference type="Pfam" id="PF02183">
    <property type="entry name" value="HALZ"/>
    <property type="match status" value="1"/>
</dbReference>
<dbReference type="InterPro" id="IPR017970">
    <property type="entry name" value="Homeobox_CS"/>
</dbReference>
<dbReference type="AlphaFoldDB" id="A0AA88S2G7"/>
<evidence type="ECO:0000256" key="2">
    <source>
        <dbReference type="ARBA" id="ARBA00023015"/>
    </source>
</evidence>
<evidence type="ECO:0000259" key="13">
    <source>
        <dbReference type="PROSITE" id="PS50071"/>
    </source>
</evidence>
<dbReference type="PANTHER" id="PTHR24326:SF620">
    <property type="entry name" value="HOMEOBOX-LEUCINE ZIPPER PROTEIN"/>
    <property type="match status" value="1"/>
</dbReference>
<keyword evidence="11" id="KW-0175">Coiled coil</keyword>
<dbReference type="GO" id="GO:0043565">
    <property type="term" value="F:sequence-specific DNA binding"/>
    <property type="evidence" value="ECO:0007669"/>
    <property type="project" value="InterPro"/>
</dbReference>
<feature type="compositionally biased region" description="Basic and acidic residues" evidence="12">
    <location>
        <begin position="175"/>
        <end position="184"/>
    </location>
</feature>
<feature type="coiled-coil region" evidence="11">
    <location>
        <begin position="98"/>
        <end position="125"/>
    </location>
</feature>
<comment type="caution">
    <text evidence="14">The sequence shown here is derived from an EMBL/GenBank/DDBJ whole genome shotgun (WGS) entry which is preliminary data.</text>
</comment>
<dbReference type="Proteomes" id="UP001187471">
    <property type="component" value="Unassembled WGS sequence"/>
</dbReference>
<sequence length="204" mass="23784">MGDPSPTPATGKIESSLHGMEAKGHHRKNITKSRKRQQKRFSDEQIRSLEIMFETESRPELPLKQQLANQLGLKPRQVAIWFQNKRARSKSRQIEGDYQLLKINYDSLASEFESLKKENQLLLSQLQMLRCMVEKKERTQTIWLDLEGRGRNEEYQNWNSMLGTEENSILHLENHNHKTDKPSSDENDDPLRYLADSYLTSSGN</sequence>
<keyword evidence="15" id="KW-1185">Reference proteome</keyword>